<protein>
    <submittedName>
        <fullName evidence="1">Uncharacterized protein</fullName>
    </submittedName>
</protein>
<sequence>MSKKTKGEQTPLSLETNADLFTKEQVVGSKSYEAQRDVLTALLDNNKLYTHDQITEMLHAFLNKEAK</sequence>
<organism evidence="1 2">
    <name type="scientific">Paenibacillus baekrokdamisoli</name>
    <dbReference type="NCBI Taxonomy" id="1712516"/>
    <lineage>
        <taxon>Bacteria</taxon>
        <taxon>Bacillati</taxon>
        <taxon>Bacillota</taxon>
        <taxon>Bacilli</taxon>
        <taxon>Bacillales</taxon>
        <taxon>Paenibacillaceae</taxon>
        <taxon>Paenibacillus</taxon>
    </lineage>
</organism>
<dbReference type="RefSeq" id="WP_125654507.1">
    <property type="nucleotide sequence ID" value="NZ_AP019308.1"/>
</dbReference>
<dbReference type="EMBL" id="AP019308">
    <property type="protein sequence ID" value="BBH19857.1"/>
    <property type="molecule type" value="Genomic_DNA"/>
</dbReference>
<dbReference type="KEGG" id="pbk:Back11_12020"/>
<name>A0A3G9ILN1_9BACL</name>
<keyword evidence="2" id="KW-1185">Reference proteome</keyword>
<evidence type="ECO:0000313" key="2">
    <source>
        <dbReference type="Proteomes" id="UP000275368"/>
    </source>
</evidence>
<evidence type="ECO:0000313" key="1">
    <source>
        <dbReference type="EMBL" id="BBH19857.1"/>
    </source>
</evidence>
<dbReference type="AlphaFoldDB" id="A0A3G9ILN1"/>
<gene>
    <name evidence="1" type="ORF">Back11_12020</name>
</gene>
<dbReference type="OrthoDB" id="2659274at2"/>
<proteinExistence type="predicted"/>
<reference evidence="1 2" key="1">
    <citation type="submission" date="2018-11" db="EMBL/GenBank/DDBJ databases">
        <title>Complete genome sequence of Paenibacillus baekrokdamisoli strain KCTC 33723.</title>
        <authorList>
            <person name="Kang S.W."/>
            <person name="Lee K.C."/>
            <person name="Kim K.K."/>
            <person name="Kim J.S."/>
            <person name="Kim D.S."/>
            <person name="Ko S.H."/>
            <person name="Yang S.H."/>
            <person name="Lee J.S."/>
        </authorList>
    </citation>
    <scope>NUCLEOTIDE SEQUENCE [LARGE SCALE GENOMIC DNA]</scope>
    <source>
        <strain evidence="1 2">KCTC 33723</strain>
    </source>
</reference>
<accession>A0A3G9ILN1</accession>
<dbReference type="Proteomes" id="UP000275368">
    <property type="component" value="Chromosome"/>
</dbReference>